<proteinExistence type="predicted"/>
<comment type="caution">
    <text evidence="1">The sequence shown here is derived from an EMBL/GenBank/DDBJ whole genome shotgun (WGS) entry which is preliminary data.</text>
</comment>
<reference evidence="1" key="1">
    <citation type="submission" date="2021-05" db="EMBL/GenBank/DDBJ databases">
        <authorList>
            <person name="Pan Q."/>
            <person name="Jouanno E."/>
            <person name="Zahm M."/>
            <person name="Klopp C."/>
            <person name="Cabau C."/>
            <person name="Louis A."/>
            <person name="Berthelot C."/>
            <person name="Parey E."/>
            <person name="Roest Crollius H."/>
            <person name="Montfort J."/>
            <person name="Robinson-Rechavi M."/>
            <person name="Bouchez O."/>
            <person name="Lampietro C."/>
            <person name="Lopez Roques C."/>
            <person name="Donnadieu C."/>
            <person name="Postlethwait J."/>
            <person name="Bobe J."/>
            <person name="Dillon D."/>
            <person name="Chandos A."/>
            <person name="von Hippel F."/>
            <person name="Guiguen Y."/>
        </authorList>
    </citation>
    <scope>NUCLEOTIDE SEQUENCE</scope>
    <source>
        <strain evidence="1">YG-Jan2019</strain>
    </source>
</reference>
<protein>
    <submittedName>
        <fullName evidence="1">Uncharacterized protein</fullName>
    </submittedName>
</protein>
<sequence length="216" mass="24664">MSEVVYVDLKLTRHTLIERTDHAGDVDCQAEVGVKPRRCNPVIVVLVVLCVLLMGAVIGLQVLWNNNCPKHRACAIGWEYRWPSCYFFSNDTMNWTQSRDNCVTMGGHLVIIDSLLEQTFLDDKVGAVMIEDENKFWIGLTDSDKEDSWLWVDNTALEVTTSYWITLEPDNWKTDNPEGENCARMGEKGGTQNKRTWLDFNCKKPQRRICEAVSSA</sequence>
<dbReference type="Proteomes" id="UP001157502">
    <property type="component" value="Chromosome 16"/>
</dbReference>
<keyword evidence="2" id="KW-1185">Reference proteome</keyword>
<organism evidence="1 2">
    <name type="scientific">Dallia pectoralis</name>
    <name type="common">Alaska blackfish</name>
    <dbReference type="NCBI Taxonomy" id="75939"/>
    <lineage>
        <taxon>Eukaryota</taxon>
        <taxon>Metazoa</taxon>
        <taxon>Chordata</taxon>
        <taxon>Craniata</taxon>
        <taxon>Vertebrata</taxon>
        <taxon>Euteleostomi</taxon>
        <taxon>Actinopterygii</taxon>
        <taxon>Neopterygii</taxon>
        <taxon>Teleostei</taxon>
        <taxon>Protacanthopterygii</taxon>
        <taxon>Esociformes</taxon>
        <taxon>Umbridae</taxon>
        <taxon>Dallia</taxon>
    </lineage>
</organism>
<dbReference type="EMBL" id="CM055743">
    <property type="protein sequence ID" value="KAJ8000007.1"/>
    <property type="molecule type" value="Genomic_DNA"/>
</dbReference>
<accession>A0ACC2G8U1</accession>
<evidence type="ECO:0000313" key="1">
    <source>
        <dbReference type="EMBL" id="KAJ8000007.1"/>
    </source>
</evidence>
<name>A0ACC2G8U1_DALPE</name>
<gene>
    <name evidence="1" type="ORF">DPEC_G00200340</name>
</gene>
<evidence type="ECO:0000313" key="2">
    <source>
        <dbReference type="Proteomes" id="UP001157502"/>
    </source>
</evidence>